<dbReference type="RefSeq" id="WP_173299427.1">
    <property type="nucleotide sequence ID" value="NZ_JABRWQ010000001.1"/>
</dbReference>
<comment type="caution">
    <text evidence="1">The sequence shown here is derived from an EMBL/GenBank/DDBJ whole genome shotgun (WGS) entry which is preliminary data.</text>
</comment>
<accession>A0ABX2E1Q5</accession>
<sequence>MSSFKRLFSMVLLVVLSACRGREDKINGVSFVASRDVIDASHVNPIVEVNANFAAVMPFGFIKNLDHPDINHNTDRQWFGETKPGAKQYIEELRKKNIKVMIKPQIWVWRGEFTGLIKMSSEENWKILEASYSNFILEYAQLAKEVNAEILCIGTELELFVQHRPEYWRALIKDIKNIYTGKLTYAANWDEFKRTPFWDQLDFIGVDAYFPVSDKKTPSYQDCLEGWKIHKPVIEELTNTYNKPILFTEYGYRSVDFSGREPWVSDIAMDVVNLDAQVNTTKALFETFWKEPWFAGGFIWKWFHKHHEVGGKNNSRFTPQNKPVEEVIRTYYKKDDE</sequence>
<organism evidence="1 2">
    <name type="scientific">Winogradskyella litoriviva</name>
    <dbReference type="NCBI Taxonomy" id="1220182"/>
    <lineage>
        <taxon>Bacteria</taxon>
        <taxon>Pseudomonadati</taxon>
        <taxon>Bacteroidota</taxon>
        <taxon>Flavobacteriia</taxon>
        <taxon>Flavobacteriales</taxon>
        <taxon>Flavobacteriaceae</taxon>
        <taxon>Winogradskyella</taxon>
    </lineage>
</organism>
<name>A0ABX2E1Q5_9FLAO</name>
<proteinExistence type="predicted"/>
<dbReference type="CDD" id="cd19608">
    <property type="entry name" value="GH113_mannanase-like"/>
    <property type="match status" value="1"/>
</dbReference>
<dbReference type="SUPFAM" id="SSF51445">
    <property type="entry name" value="(Trans)glycosidases"/>
    <property type="match status" value="1"/>
</dbReference>
<keyword evidence="2" id="KW-1185">Reference proteome</keyword>
<dbReference type="InterPro" id="IPR055151">
    <property type="entry name" value="GH113"/>
</dbReference>
<dbReference type="Pfam" id="PF22612">
    <property type="entry name" value="GH113"/>
    <property type="match status" value="1"/>
</dbReference>
<dbReference type="Gene3D" id="3.20.20.80">
    <property type="entry name" value="Glycosidases"/>
    <property type="match status" value="1"/>
</dbReference>
<dbReference type="EMBL" id="JABRWQ010000001">
    <property type="protein sequence ID" value="NRD21754.1"/>
    <property type="molecule type" value="Genomic_DNA"/>
</dbReference>
<gene>
    <name evidence="1" type="ORF">HNV10_00780</name>
</gene>
<protein>
    <submittedName>
        <fullName evidence="1">Glycoside hydrolase TIM-barrel-like domain-containing protein</fullName>
    </submittedName>
</protein>
<reference evidence="1 2" key="1">
    <citation type="journal article" date="2015" name="Int. J. Syst. Evol. Microbiol.">
        <title>Winogradskyella litoriviva sp. nov., isolated from coastal seawater.</title>
        <authorList>
            <person name="Nedashkovskaya O.I."/>
            <person name="Kukhlevskiy A.D."/>
            <person name="Zhukova N.V."/>
            <person name="Kim S.J."/>
            <person name="Rhee S.K."/>
            <person name="Mikhailov V.V."/>
        </authorList>
    </citation>
    <scope>NUCLEOTIDE SEQUENCE [LARGE SCALE GENOMIC DNA]</scope>
    <source>
        <strain evidence="1 2">KMM6491</strain>
    </source>
</reference>
<evidence type="ECO:0000313" key="2">
    <source>
        <dbReference type="Proteomes" id="UP000805085"/>
    </source>
</evidence>
<evidence type="ECO:0000313" key="1">
    <source>
        <dbReference type="EMBL" id="NRD21754.1"/>
    </source>
</evidence>
<dbReference type="PROSITE" id="PS51257">
    <property type="entry name" value="PROKAR_LIPOPROTEIN"/>
    <property type="match status" value="1"/>
</dbReference>
<dbReference type="InterPro" id="IPR017853">
    <property type="entry name" value="GH"/>
</dbReference>
<dbReference type="Proteomes" id="UP000805085">
    <property type="component" value="Unassembled WGS sequence"/>
</dbReference>